<dbReference type="Gene3D" id="1.10.287.110">
    <property type="entry name" value="DnaJ domain"/>
    <property type="match status" value="1"/>
</dbReference>
<evidence type="ECO:0000313" key="3">
    <source>
        <dbReference type="EMBL" id="QUD88456.1"/>
    </source>
</evidence>
<dbReference type="EMBL" id="CP073078">
    <property type="protein sequence ID" value="QUD88456.1"/>
    <property type="molecule type" value="Genomic_DNA"/>
</dbReference>
<keyword evidence="4" id="KW-1185">Reference proteome</keyword>
<dbReference type="KEGG" id="caul:KCG34_00735"/>
<dbReference type="RefSeq" id="WP_211938506.1">
    <property type="nucleotide sequence ID" value="NZ_CP073078.1"/>
</dbReference>
<evidence type="ECO:0000313" key="4">
    <source>
        <dbReference type="Proteomes" id="UP000676409"/>
    </source>
</evidence>
<reference evidence="3" key="1">
    <citation type="submission" date="2021-04" db="EMBL/GenBank/DDBJ databases">
        <title>The complete genome sequence of Caulobacter sp. S6.</title>
        <authorList>
            <person name="Tang Y."/>
            <person name="Ouyang W."/>
            <person name="Liu Q."/>
            <person name="Huang B."/>
            <person name="Guo Z."/>
            <person name="Lei P."/>
        </authorList>
    </citation>
    <scope>NUCLEOTIDE SEQUENCE</scope>
    <source>
        <strain evidence="3">S6</strain>
    </source>
</reference>
<sequence>MGYLIAAGLVVALLYTAAGRRVARRYAHWRSASAIAAVGLFAAGGFEAMRGGLVVAIILALLGIGMTASARWPRQAIAMEPQGGMSRDQARSILGVGEAAGPAEIRAAYARLIQRVHPDKGGAPGLAAQLNLARDVLLKG</sequence>
<evidence type="ECO:0000256" key="1">
    <source>
        <dbReference type="SAM" id="Phobius"/>
    </source>
</evidence>
<protein>
    <submittedName>
        <fullName evidence="3">Molecular chaperone DnaJ</fullName>
    </submittedName>
</protein>
<organism evidence="3 4">
    <name type="scientific">Phenylobacterium montanum</name>
    <dbReference type="NCBI Taxonomy" id="2823693"/>
    <lineage>
        <taxon>Bacteria</taxon>
        <taxon>Pseudomonadati</taxon>
        <taxon>Pseudomonadota</taxon>
        <taxon>Alphaproteobacteria</taxon>
        <taxon>Caulobacterales</taxon>
        <taxon>Caulobacteraceae</taxon>
        <taxon>Phenylobacterium</taxon>
    </lineage>
</organism>
<dbReference type="AlphaFoldDB" id="A0A975IWJ8"/>
<feature type="domain" description="J" evidence="2">
    <location>
        <begin position="89"/>
        <end position="140"/>
    </location>
</feature>
<gene>
    <name evidence="3" type="ORF">KCG34_00735</name>
</gene>
<dbReference type="PROSITE" id="PS50076">
    <property type="entry name" value="DNAJ_2"/>
    <property type="match status" value="1"/>
</dbReference>
<accession>A0A975IWJ8</accession>
<evidence type="ECO:0000259" key="2">
    <source>
        <dbReference type="PROSITE" id="PS50076"/>
    </source>
</evidence>
<keyword evidence="1" id="KW-0472">Membrane</keyword>
<dbReference type="InterPro" id="IPR036869">
    <property type="entry name" value="J_dom_sf"/>
</dbReference>
<name>A0A975IWJ8_9CAUL</name>
<dbReference type="SUPFAM" id="SSF46565">
    <property type="entry name" value="Chaperone J-domain"/>
    <property type="match status" value="1"/>
</dbReference>
<dbReference type="CDD" id="cd06257">
    <property type="entry name" value="DnaJ"/>
    <property type="match status" value="1"/>
</dbReference>
<feature type="transmembrane region" description="Helical" evidence="1">
    <location>
        <begin position="53"/>
        <end position="72"/>
    </location>
</feature>
<dbReference type="Proteomes" id="UP000676409">
    <property type="component" value="Chromosome"/>
</dbReference>
<dbReference type="InterPro" id="IPR001623">
    <property type="entry name" value="DnaJ_domain"/>
</dbReference>
<keyword evidence="1" id="KW-1133">Transmembrane helix</keyword>
<keyword evidence="1" id="KW-0812">Transmembrane</keyword>
<proteinExistence type="predicted"/>
<feature type="transmembrane region" description="Helical" evidence="1">
    <location>
        <begin position="29"/>
        <end position="46"/>
    </location>
</feature>